<dbReference type="EMBL" id="FOPK01000014">
    <property type="protein sequence ID" value="SFH12386.1"/>
    <property type="molecule type" value="Genomic_DNA"/>
</dbReference>
<evidence type="ECO:0000313" key="4">
    <source>
        <dbReference type="Proteomes" id="UP000199140"/>
    </source>
</evidence>
<name>A0AAE8HTF3_9HYPH</name>
<reference evidence="1 3" key="1">
    <citation type="submission" date="2016-04" db="EMBL/GenBank/DDBJ databases">
        <title>Complete genome sequencing and analysis of CBMB27, Methylobacterium phyllosphaerae isolated from leaf tissues of rice (Oryza sativa L.).</title>
        <authorList>
            <person name="Lee Y."/>
            <person name="Hwangbo K."/>
            <person name="Chung H."/>
            <person name="Yoo J."/>
            <person name="Kim K.Y."/>
            <person name="Sa T.M."/>
            <person name="Um Y."/>
            <person name="Madhaiyan M."/>
        </authorList>
    </citation>
    <scope>NUCLEOTIDE SEQUENCE [LARGE SCALE GENOMIC DNA]</scope>
    <source>
        <strain evidence="1 3">CBMB27</strain>
    </source>
</reference>
<protein>
    <submittedName>
        <fullName evidence="2">Uncharacterized protein</fullName>
    </submittedName>
</protein>
<dbReference type="Proteomes" id="UP000199140">
    <property type="component" value="Unassembled WGS sequence"/>
</dbReference>
<dbReference type="AlphaFoldDB" id="A0AAE8HTF3"/>
<dbReference type="Proteomes" id="UP000185487">
    <property type="component" value="Chromosome"/>
</dbReference>
<evidence type="ECO:0000313" key="2">
    <source>
        <dbReference type="EMBL" id="SFH12386.1"/>
    </source>
</evidence>
<dbReference type="RefSeq" id="WP_043350907.1">
    <property type="nucleotide sequence ID" value="NZ_CP015367.1"/>
</dbReference>
<accession>A0AAE8HTF3</accession>
<proteinExistence type="predicted"/>
<evidence type="ECO:0000313" key="1">
    <source>
        <dbReference type="EMBL" id="APT31172.1"/>
    </source>
</evidence>
<reference evidence="2 4" key="2">
    <citation type="submission" date="2016-10" db="EMBL/GenBank/DDBJ databases">
        <authorList>
            <person name="Varghese N."/>
            <person name="Submissions S."/>
        </authorList>
    </citation>
    <scope>NUCLEOTIDE SEQUENCE [LARGE SCALE GENOMIC DNA]</scope>
    <source>
        <strain evidence="2 4">CBMB27</strain>
    </source>
</reference>
<sequence length="92" mass="9884">MASIEALAATLWSLAALGMTPKALRVAVRETHPDASRKDVVRAAFYALVAVQPRDGGGLNELHSFALAERSPDDEASFALGPRRTKVRRRGA</sequence>
<evidence type="ECO:0000313" key="3">
    <source>
        <dbReference type="Proteomes" id="UP000185487"/>
    </source>
</evidence>
<keyword evidence="3" id="KW-1185">Reference proteome</keyword>
<dbReference type="EMBL" id="CP015367">
    <property type="protein sequence ID" value="APT31172.1"/>
    <property type="molecule type" value="Genomic_DNA"/>
</dbReference>
<gene>
    <name evidence="1" type="ORF">MCBMB27_01881</name>
    <name evidence="2" type="ORF">SAMN05192567_114129</name>
</gene>
<dbReference type="KEGG" id="mphy:MCBMB27_01881"/>
<organism evidence="2 4">
    <name type="scientific">Methylobacterium phyllosphaerae</name>
    <dbReference type="NCBI Taxonomy" id="418223"/>
    <lineage>
        <taxon>Bacteria</taxon>
        <taxon>Pseudomonadati</taxon>
        <taxon>Pseudomonadota</taxon>
        <taxon>Alphaproteobacteria</taxon>
        <taxon>Hyphomicrobiales</taxon>
        <taxon>Methylobacteriaceae</taxon>
        <taxon>Methylobacterium</taxon>
    </lineage>
</organism>